<dbReference type="InterPro" id="IPR049552">
    <property type="entry name" value="PKS_DH_N"/>
</dbReference>
<evidence type="ECO:0000259" key="14">
    <source>
        <dbReference type="PROSITE" id="PS50075"/>
    </source>
</evidence>
<keyword evidence="8" id="KW-0963">Cytoplasm</keyword>
<comment type="pathway">
    <text evidence="3">Antibiotic biosynthesis.</text>
</comment>
<dbReference type="PANTHER" id="PTHR43775">
    <property type="entry name" value="FATTY ACID SYNTHASE"/>
    <property type="match status" value="1"/>
</dbReference>
<evidence type="ECO:0000259" key="15">
    <source>
        <dbReference type="PROSITE" id="PS52004"/>
    </source>
</evidence>
<dbReference type="SUPFAM" id="SSF51735">
    <property type="entry name" value="NAD(P)-binding Rossmann-fold domains"/>
    <property type="match status" value="2"/>
</dbReference>
<evidence type="ECO:0000256" key="8">
    <source>
        <dbReference type="ARBA" id="ARBA00022490"/>
    </source>
</evidence>
<dbReference type="InterPro" id="IPR050091">
    <property type="entry name" value="PKS_NRPS_Biosynth_Enz"/>
</dbReference>
<evidence type="ECO:0000256" key="2">
    <source>
        <dbReference type="ARBA" id="ARBA00004496"/>
    </source>
</evidence>
<dbReference type="InterPro" id="IPR018201">
    <property type="entry name" value="Ketoacyl_synth_AS"/>
</dbReference>
<evidence type="ECO:0000256" key="6">
    <source>
        <dbReference type="ARBA" id="ARBA00011881"/>
    </source>
</evidence>
<proteinExistence type="inferred from homology"/>
<evidence type="ECO:0000256" key="10">
    <source>
        <dbReference type="ARBA" id="ARBA00022679"/>
    </source>
</evidence>
<dbReference type="Gene3D" id="3.40.50.720">
    <property type="entry name" value="NAD(P)-binding Rossmann-like Domain"/>
    <property type="match status" value="2"/>
</dbReference>
<feature type="domain" description="Ketosynthase family 3 (KS3)" evidence="15">
    <location>
        <begin position="989"/>
        <end position="1415"/>
    </location>
</feature>
<feature type="domain" description="Carrier" evidence="14">
    <location>
        <begin position="2394"/>
        <end position="2468"/>
    </location>
</feature>
<dbReference type="InterPro" id="IPR036736">
    <property type="entry name" value="ACP-like_sf"/>
</dbReference>
<sequence length="4540" mass="502185">MQKKEALKPFTESYLKSLIADVSNKAALTLDADVPFGELGIDSFHVLKIIKRLEEEFGDLPKTLLFENFNISDLARYFIERHPSTVSRLLSASDTVSMQGGKTTAAVNDQRHTTGTGLDINRVTNSSCTVPLGLPAEPILMSFKQALEQSAIAELLSPIYAAYKNEASVSRGMRNIAPNLFLGRERKGFINYSRSNSIILAYAYTGPEYYFETIVEEFYSHCINLDLQLNVICDVPLQQVGHIAFSATPFGVVQRIRNIRNFSLEGGKMRRLRYLVQKFEKQAGAQLIEYQCGNDSAVDEEIVAVIDDWCSERVMINPLVYIAREQIISGTFSPEHRIFLTRTDNLLQNVIIITAMEGEDKGYLMDLEFYPKDMPFGGLEFAIVEIIKILAAEGSNLLSLGATFGPKLNDSANANANADVEIDHLLDELREQNLFNDEGNLQFKNKFRPKNSSIYLCREQGAGRADNIIDIVMMIADPEKLQTPDDENFNYPIQQISQTNSIITSQQTESAYYPLTTGDEQIFGENGILLQEHGYNPLNIAADQVFVDLKTDSWAQLTGDTISNRIAKLHQASGLQFSLPKVIRTIFPFSYFAIADSGRAAEDAFYRAWAECGKEGKVIPQNILFPTCLFHQIDKGFTPLEMPVPELFNQHGNLYQRGNIDLTALQEYLQTNAGEVAFACVEISNNAAGGSPITCGHLAKLKALLDKFDIALIMDATRILDNALLICDKPQNNKAVLAQVNELLMFADVVVASLAKDFAINKGGIIASNDADLINQVEAVIQNQALGLDVIDRKALVNAMQTQNYWMNAARNRIQQVAQLADEFVAHQLPIVTPVGGHCVLLDVKQLEPFADFAEPAASFCAWLFNQTGIRVSVHNIGMQTATSINELVRLAVPLGMTSQQVNDTTERFLQALHQPINIAELVRTHEFQSEVELMSRYRVKDWYNVEQSTVNNDPQPSTAVTNSAIATTIPLTSATQPAKNLSSAKATNKEIAIIGMAGRYPKADNLQELWDNLITGRDCVEVIPEDRYYGRPHFANTIRYRGGFINNIDKFDSLFFNISPREAKVLDPQERLFLEVSWETLEDAGYYPENIVKQDQPRDIGVFVGAVWTMYQLLGSEQKISGREISSNSFLWSIANRVSYWMNFSGPSLTIDTACSSSLTAMYQACEAINQGDCSAALVGGVNLDLHQHKFDINWNGRALSPDGVCRSFGEGANGYVAGEGIGAVLLKPLAQAQQDRDQIYAVIKAVAVNHGGKTSGYTVPSPKAQSDLIKQALHKAKITPEQVDYIEAHGTGTELGDPIEISALNMAFGSTNVISSSIPIGSIKSNIGHLEAAAGIVSVHKVALQMQRKQLVPSLHSQAPNPLIDFDNSPFYIQQTHSEWTPAAGKLNDSKALIAGISSFGAGGANTHLILQQYKPHSVAAVNGQSRINHTIVPLSARNEKQLMAIADRLHRYLLKQTDNDSLPDYSDLVFTLQCGRKSFEHRVAILSDNFVDLTKLLELVVSGATDEKILRGNSKNSLQLTEYMTQSEKTELLNILLQQPQPEKLARMWVDGILNDWQGFTELTTAKRIALPTYPFANKRHWIDSELQLQSVNLTAALHPLIDVNASTFERQLFRKTFTEQDFCIHDHLVSDIPTLPGVAYLELVRKAAELSASRQVQKLRNVVWVSPLTVEKAGGTEAFVELMPQEGSVSFEVFSEQEGRKLLYCQGKLEYRPENPPVDEFIDLAAIEARCKKVIDAADIYPLFNSLGLSLGPSFQALQQVRHHEKEILGVLNLPEIKGGELEKFWLHPSIIDSSLQAGMGANVSDGGGEMYIPYSIGQVEIFHPLSPNCFSYVENITKKNARVSKANIRIVDATGRVLVKINESTGVPLLDVHAKRVSSTTDVQRLLYTPYWQQADEQPSDVQQQQVGQLLFLSKIQDNFASYQEKLNQQGISLDKVVLASLGNHFSKVDTHHYCINPSEQENYQQLLTTLQQQGRTPDVIYFDWHSTEFDSQPVELDRQLQSSIYSLLTLLKALSKAKWTGKILCPYQFSGLPNPVIEAINGFAITAQLENRKIKIKTLGWDTALTMTQKLALLQYEGFVASQKDGVIRYIDGQRFKRQMAVVAPEVMQPREIAIKQGGVYLITGGVGGLGLMFAKHLARRYQVKLMLTGRSRSSAVIDQKLQALRDAGAEVSYFAADVSKITDVSKLTQATRDTFGTINGVIHSAGVLRDSLLQHKTTEELDAVLAPKIQGTLHLDESCQQDQLDFFVVFSSLAAVGGNAGQSDYAYANHFMDSYMHRRHVLQQRGLRYGHSLSFNWSIWRNGGMQLDDQTEQFFRNVLGITPLQNDVGLEAFELGLTSKLNQLVVLQGIPDKIENAWGIRKPHAIATDSSINQTAAVNADESKLADQVSQRLVRVVMDFLELAEEDIDLDEILLDLGFDSIGLTTFANKINQIYKLDVSPVLFFEYPSIRELSGHLAKTYPEQVGREKNDSIADPHPKTVQPLQATGHPVTFSKQASAKYLGSAIAIPEQAAQINPANRFVDMPIAIVGVAGTMPQSEDVEEFWQNLRDAKNMITEIPKERWSWQEFLGDPMTEMNKSNSIWGGFMKEVDKFDAFFFGISPREAEMMDPQQRIFLQTVWHAIEDSGHKIADLSGSKTGLFVGVATNDYTDVIRDMKLPLDAYTSTGNSHSVLVNRISFLLNLRGPSAPIDTACSSSLIALHRAIESIHTGSSEMAIVGGVQVMLSPSAYICFGQAGMLSTDGKCKTFDKRADGYVRGEGSGAVVLKPLYLAERDKNPVYAVVRATAENHGGKVTTLTAPNPQAQVNLLIEAYKKADIDPTSVGYIECHGTGTSLGDPIEIKGLKGAFRELFHHHQNLYATEKLIGLSSVKTNIGHLETAAGISGIIKVLMAIKHQQIPASLHFEKLNPYIDLDSTPFYVVDKTQTWKRRKDTSNQELPLCAGISSFGFGGANAHAVLQEYRSTWQSDVTLSAHPILISAKDPKRLQEYASNLLQFIERHQPKLTEFAYTLAVGRDLMDFRAGFVSSSIQDVCDKLRQIATITESTDSIYTYQLNKDKKADKAWSQQFSQITVTANSVESELISVVNSWVHGASVDWQQLYSEQLPARISLPGYPFARQRVWLQQMTGDDNVMPQFITTDGSQPQLSLLCYQHTWQTTTVAEQWHNPGRVLALVNSKAGKQLVAELLEPLVDQDIIWLWPGQKYALQRSKEFTLEVNCEDHYQQLFERLADADQLPDTIIYHWSYTTDFGVEDDLTPQLTLAPIATMLLLKAMTAQTRRSLGFSYLTVSQSHNLTPVDGAVSALFKSLVKEGLPLRFKHIAVRNALGKHSLSQADMRQLRAALTSIDVEMKQLVIDNGQLLSWEAGYVPLAAPALKPFKQQGVYVITGGTGGLGLIFATHLAQYVKARLVLTGRSKQDNRITRLVDKLQSEGAQVRYVSADIANINDVIRLRKTTLSEFGSVDGIIHSAGLTRDALLNNKSLIDIEAVLAAKTHGAVNVVQQFAEQTPDFVVLFSSITATTGNAGQSDYAYANAFMDKLAHHLAEHNGLGKLLAINWPLWQDGGMQVSDDIVTMLQSAAGLHPLTTEQGIAAFEAALSAHHPQITVAFGEAGKITPIFISAASSHTASGSKVEDDAANPLTKQDMQSLVSQWFEDDFMSLVENVLRVDREHFARDINMGDYGFDSISLTRLFKIIADTYAFNLTPSTFYEYPTFNELTAHISEQYATELSAHYQSRIDELNIRQKSRAGPESVAASTAVPTLRDKVAIVGISGRFPGAANADEFWDNLIHGRSVVSELSSQRHQLAQQIDNTISASATIRGGFINEIDQFDPSFFAISETDAALMEPSHRLLIESVWHTFEDAGYRSSAFAGRKVGVFVGGSSGEYQRVLAKHKPAATHLHPLNTEHSLLANRISYMYDLTGPSETINTTCSSALLAIHRAVDSILQGECQAAVVAGVNIMINPMPPDFVSGSMLFSASGQCRAFDKNADGSVPAEAVASVLLKPLSQAEADGDNIYGIIRGSGVNHKGQSGGLFASSPHAQADLISRVYAKAGVSPDAISYIETNGTGWPLADVIEVDGLKRSFTMMAAQQRQQLAANYCYLGAIKSNTGHAGAAAGMLGLIKVLMAMRHQWLPANLNLEQINPDLQLADSPFRLLTEPVAWPSNHSQPRLAGVSAFGVGGTNAHILLEEYTAQYEGITASHLHQLIFPLSAKSKKQLLQTADNLFTWLQSQQLDNVSLQQIAATLQMGREAFDHRLAIVAQNHAQLCDGLEAYLTGNLDSSSLFYANIAEDADSIRLLQEDPKVAASLITSWVNNDKPEKLMEFWCRGLNIDWQQIYEDKLPLKQSLPGYPFARNRYWADMAEIFTPADTSNDPLQNETKFEFYQFYRNFPAGENIQSLTRLDAVTRMIIFISQYIAKTLTASPENISHHQHFIALGMTSLEISSLALELSELLTIKLSVGDLFNYSTVLSLAKQLADKYPKKIMSLQLVKTRASLSSLTAMEHNLEVNDLIDEIRQTDKSEFSDVDQFTF</sequence>
<dbReference type="PROSITE" id="PS52004">
    <property type="entry name" value="KS3_2"/>
    <property type="match status" value="3"/>
</dbReference>
<dbReference type="PROSITE" id="PS00606">
    <property type="entry name" value="KS3_1"/>
    <property type="match status" value="2"/>
</dbReference>
<dbReference type="InterPro" id="IPR054514">
    <property type="entry name" value="RhiE-like_linker"/>
</dbReference>
<dbReference type="Pfam" id="PF08659">
    <property type="entry name" value="KR"/>
    <property type="match status" value="2"/>
</dbReference>
<evidence type="ECO:0000256" key="3">
    <source>
        <dbReference type="ARBA" id="ARBA00004792"/>
    </source>
</evidence>
<dbReference type="RefSeq" id="WP_301414979.1">
    <property type="nucleotide sequence ID" value="NZ_CP098023.1"/>
</dbReference>
<keyword evidence="18" id="KW-1185">Reference proteome</keyword>
<dbReference type="InterPro" id="IPR020806">
    <property type="entry name" value="PKS_PP-bd"/>
</dbReference>
<dbReference type="Gene3D" id="3.40.47.10">
    <property type="match status" value="3"/>
</dbReference>
<dbReference type="InterPro" id="IPR015421">
    <property type="entry name" value="PyrdxlP-dep_Trfase_major"/>
</dbReference>
<evidence type="ECO:0000259" key="16">
    <source>
        <dbReference type="PROSITE" id="PS52019"/>
    </source>
</evidence>
<dbReference type="EMBL" id="CP098023">
    <property type="protein sequence ID" value="WKD49189.1"/>
    <property type="molecule type" value="Genomic_DNA"/>
</dbReference>
<dbReference type="InterPro" id="IPR014030">
    <property type="entry name" value="Ketoacyl_synth_N"/>
</dbReference>
<evidence type="ECO:0000256" key="7">
    <source>
        <dbReference type="ARBA" id="ARBA00022450"/>
    </source>
</evidence>
<keyword evidence="9" id="KW-0597">Phosphoprotein</keyword>
<dbReference type="PROSITE" id="PS50075">
    <property type="entry name" value="CARRIER"/>
    <property type="match status" value="3"/>
</dbReference>
<dbReference type="InterPro" id="IPR057326">
    <property type="entry name" value="KR_dom"/>
</dbReference>
<evidence type="ECO:0000256" key="1">
    <source>
        <dbReference type="ARBA" id="ARBA00001933"/>
    </source>
</evidence>
<dbReference type="SUPFAM" id="SSF47336">
    <property type="entry name" value="ACP-like"/>
    <property type="match status" value="4"/>
</dbReference>
<dbReference type="InterPro" id="IPR009081">
    <property type="entry name" value="PP-bd_ACP"/>
</dbReference>
<dbReference type="InterPro" id="IPR049900">
    <property type="entry name" value="PKS_mFAS_DH"/>
</dbReference>
<dbReference type="Pfam" id="PF02801">
    <property type="entry name" value="Ketoacyl-synt_C"/>
    <property type="match status" value="3"/>
</dbReference>
<dbReference type="Pfam" id="PF21089">
    <property type="entry name" value="PKS_DH_N"/>
    <property type="match status" value="1"/>
</dbReference>
<evidence type="ECO:0000256" key="13">
    <source>
        <dbReference type="PROSITE-ProRule" id="PRU01363"/>
    </source>
</evidence>
<comment type="subunit">
    <text evidence="6">Homotetramer.</text>
</comment>
<dbReference type="Gene3D" id="3.10.129.110">
    <property type="entry name" value="Polyketide synthase dehydratase"/>
    <property type="match status" value="1"/>
</dbReference>
<evidence type="ECO:0000256" key="4">
    <source>
        <dbReference type="ARBA" id="ARBA00005194"/>
    </source>
</evidence>
<dbReference type="Pfam" id="PF00109">
    <property type="entry name" value="ketoacyl-synt"/>
    <property type="match status" value="3"/>
</dbReference>
<feature type="region of interest" description="N-terminal hotdog fold" evidence="13">
    <location>
        <begin position="1602"/>
        <end position="1720"/>
    </location>
</feature>
<dbReference type="InterPro" id="IPR032821">
    <property type="entry name" value="PKS_assoc"/>
</dbReference>
<dbReference type="Pfam" id="PF16197">
    <property type="entry name" value="KAsynt_C_assoc"/>
    <property type="match status" value="1"/>
</dbReference>
<dbReference type="SMART" id="SM00826">
    <property type="entry name" value="PKS_DH"/>
    <property type="match status" value="1"/>
</dbReference>
<name>A0ABY9ECG1_9GAMM</name>
<feature type="domain" description="Carrier" evidence="14">
    <location>
        <begin position="9"/>
        <end position="82"/>
    </location>
</feature>
<dbReference type="InterPro" id="IPR042104">
    <property type="entry name" value="PKS_dehydratase_sf"/>
</dbReference>
<feature type="domain" description="Ketosynthase family 3 (KS3)" evidence="15">
    <location>
        <begin position="3770"/>
        <end position="4198"/>
    </location>
</feature>
<keyword evidence="10" id="KW-0808">Transferase</keyword>
<dbReference type="SMART" id="SM00825">
    <property type="entry name" value="PKS_KS"/>
    <property type="match status" value="3"/>
</dbReference>
<dbReference type="InterPro" id="IPR036291">
    <property type="entry name" value="NAD(P)-bd_dom_sf"/>
</dbReference>
<evidence type="ECO:0000256" key="11">
    <source>
        <dbReference type="ARBA" id="ARBA00022737"/>
    </source>
</evidence>
<feature type="region of interest" description="C-terminal hotdog fold" evidence="13">
    <location>
        <begin position="1736"/>
        <end position="1883"/>
    </location>
</feature>
<dbReference type="InterPro" id="IPR049490">
    <property type="entry name" value="C883_1060-like_KR_N"/>
</dbReference>
<comment type="similarity">
    <text evidence="5">Belongs to the short-chain dehydrogenases/reductases (SDR) family.</text>
</comment>
<feature type="active site" description="Proton donor; for dehydratase activity" evidence="13">
    <location>
        <position position="1797"/>
    </location>
</feature>
<dbReference type="Pfam" id="PF01212">
    <property type="entry name" value="Beta_elim_lyase"/>
    <property type="match status" value="1"/>
</dbReference>
<dbReference type="Proteomes" id="UP001321520">
    <property type="component" value="Chromosome"/>
</dbReference>
<dbReference type="SMART" id="SM01294">
    <property type="entry name" value="PKS_PP_betabranch"/>
    <property type="match status" value="1"/>
</dbReference>
<evidence type="ECO:0000256" key="9">
    <source>
        <dbReference type="ARBA" id="ARBA00022553"/>
    </source>
</evidence>
<dbReference type="Pfam" id="PF21394">
    <property type="entry name" value="Beta-ketacyl_N"/>
    <property type="match status" value="2"/>
</dbReference>
<feature type="domain" description="PKS/mFAS DH" evidence="16">
    <location>
        <begin position="1602"/>
        <end position="1883"/>
    </location>
</feature>
<dbReference type="InterPro" id="IPR016039">
    <property type="entry name" value="Thiolase-like"/>
</dbReference>
<dbReference type="InterPro" id="IPR013968">
    <property type="entry name" value="PKS_KR"/>
</dbReference>
<feature type="domain" description="Ketosynthase family 3 (KS3)" evidence="15">
    <location>
        <begin position="2530"/>
        <end position="2967"/>
    </location>
</feature>
<dbReference type="PROSITE" id="PS52019">
    <property type="entry name" value="PKS_MFAS_DH"/>
    <property type="match status" value="1"/>
</dbReference>
<dbReference type="Pfam" id="PF22336">
    <property type="entry name" value="RhiE-like_linker"/>
    <property type="match status" value="2"/>
</dbReference>
<dbReference type="CDD" id="cd00833">
    <property type="entry name" value="PKS"/>
    <property type="match status" value="3"/>
</dbReference>
<dbReference type="InterPro" id="IPR020807">
    <property type="entry name" value="PKS_DH"/>
</dbReference>
<protein>
    <submittedName>
        <fullName evidence="17">SDR family NAD(P)-dependent oxidoreductase</fullName>
    </submittedName>
</protein>
<evidence type="ECO:0000256" key="12">
    <source>
        <dbReference type="ARBA" id="ARBA00022898"/>
    </source>
</evidence>
<dbReference type="PANTHER" id="PTHR43775:SF37">
    <property type="entry name" value="SI:DKEY-61P9.11"/>
    <property type="match status" value="1"/>
</dbReference>
<dbReference type="InterPro" id="IPR014031">
    <property type="entry name" value="Ketoacyl_synth_C"/>
</dbReference>
<comment type="pathway">
    <text evidence="4">Lipid metabolism; fatty acid biosynthesis.</text>
</comment>
<dbReference type="InterPro" id="IPR024320">
    <property type="entry name" value="LPG_synthase_C"/>
</dbReference>
<keyword evidence="11" id="KW-0677">Repeat</keyword>
<evidence type="ECO:0000313" key="17">
    <source>
        <dbReference type="EMBL" id="WKD49189.1"/>
    </source>
</evidence>
<dbReference type="Pfam" id="PF09924">
    <property type="entry name" value="LPG_synthase_C"/>
    <property type="match status" value="1"/>
</dbReference>
<dbReference type="Gene3D" id="3.40.640.10">
    <property type="entry name" value="Type I PLP-dependent aspartate aminotransferase-like (Major domain)"/>
    <property type="match status" value="1"/>
</dbReference>
<dbReference type="SUPFAM" id="SSF53901">
    <property type="entry name" value="Thiolase-like"/>
    <property type="match status" value="3"/>
</dbReference>
<dbReference type="InterPro" id="IPR020841">
    <property type="entry name" value="PKS_Beta-ketoAc_synthase_dom"/>
</dbReference>
<feature type="domain" description="Carrier" evidence="14">
    <location>
        <begin position="3646"/>
        <end position="3732"/>
    </location>
</feature>
<evidence type="ECO:0000313" key="18">
    <source>
        <dbReference type="Proteomes" id="UP001321520"/>
    </source>
</evidence>
<dbReference type="Pfam" id="PF14765">
    <property type="entry name" value="PS-DH"/>
    <property type="match status" value="1"/>
</dbReference>
<reference evidence="17 18" key="1">
    <citation type="submission" date="2022-05" db="EMBL/GenBank/DDBJ databases">
        <title>Microbulbifer sp. nov., isolated from sponge.</title>
        <authorList>
            <person name="Gao L."/>
        </authorList>
    </citation>
    <scope>NUCLEOTIDE SEQUENCE [LARGE SCALE GENOMIC DNA]</scope>
    <source>
        <strain evidence="17 18">MI-G</strain>
    </source>
</reference>
<dbReference type="InterPro" id="IPR001597">
    <property type="entry name" value="ArAA_b-elim_lyase/Thr_aldolase"/>
</dbReference>
<comment type="cofactor">
    <cofactor evidence="1">
        <name>pyridoxal 5'-phosphate</name>
        <dbReference type="ChEBI" id="CHEBI:597326"/>
    </cofactor>
</comment>
<dbReference type="Gene3D" id="3.90.1150.10">
    <property type="entry name" value="Aspartate Aminotransferase, domain 1"/>
    <property type="match status" value="1"/>
</dbReference>
<comment type="subcellular location">
    <subcellularLocation>
        <location evidence="2">Cytoplasm</location>
    </subcellularLocation>
</comment>
<gene>
    <name evidence="17" type="ORF">M8T91_14995</name>
</gene>
<dbReference type="Pfam" id="PF00550">
    <property type="entry name" value="PP-binding"/>
    <property type="match status" value="4"/>
</dbReference>
<dbReference type="InterPro" id="IPR015424">
    <property type="entry name" value="PyrdxlP-dep_Trfase"/>
</dbReference>
<dbReference type="InterPro" id="IPR015422">
    <property type="entry name" value="PyrdxlP-dep_Trfase_small"/>
</dbReference>
<keyword evidence="12" id="KW-0663">Pyridoxal phosphate</keyword>
<feature type="active site" description="Proton acceptor; for dehydratase activity" evidence="13">
    <location>
        <position position="1631"/>
    </location>
</feature>
<dbReference type="CDD" id="cd08953">
    <property type="entry name" value="KR_2_SDR_x"/>
    <property type="match status" value="2"/>
</dbReference>
<dbReference type="Gene3D" id="1.10.1200.10">
    <property type="entry name" value="ACP-like"/>
    <property type="match status" value="4"/>
</dbReference>
<accession>A0ABY9ECG1</accession>
<dbReference type="SMART" id="SM00822">
    <property type="entry name" value="PKS_KR"/>
    <property type="match status" value="2"/>
</dbReference>
<evidence type="ECO:0000256" key="5">
    <source>
        <dbReference type="ARBA" id="ARBA00006484"/>
    </source>
</evidence>
<organism evidence="17 18">
    <name type="scientific">Microbulbifer spongiae</name>
    <dbReference type="NCBI Taxonomy" id="2944933"/>
    <lineage>
        <taxon>Bacteria</taxon>
        <taxon>Pseudomonadati</taxon>
        <taxon>Pseudomonadota</taxon>
        <taxon>Gammaproteobacteria</taxon>
        <taxon>Cellvibrionales</taxon>
        <taxon>Microbulbiferaceae</taxon>
        <taxon>Microbulbifer</taxon>
    </lineage>
</organism>
<dbReference type="SMART" id="SM00823">
    <property type="entry name" value="PKS_PP"/>
    <property type="match status" value="4"/>
</dbReference>
<keyword evidence="7" id="KW-0596">Phosphopantetheine</keyword>
<dbReference type="SUPFAM" id="SSF53383">
    <property type="entry name" value="PLP-dependent transferases"/>
    <property type="match status" value="1"/>
</dbReference>
<dbReference type="InterPro" id="IPR049551">
    <property type="entry name" value="PKS_DH_C"/>
</dbReference>
<dbReference type="Gene3D" id="1.10.1240.100">
    <property type="match status" value="3"/>
</dbReference>